<dbReference type="Proteomes" id="UP000006250">
    <property type="component" value="Unassembled WGS sequence"/>
</dbReference>
<feature type="region of interest" description="Disordered" evidence="14">
    <location>
        <begin position="551"/>
        <end position="585"/>
    </location>
</feature>
<feature type="transmembrane region" description="Helical" evidence="15">
    <location>
        <begin position="287"/>
        <end position="308"/>
    </location>
</feature>
<evidence type="ECO:0000256" key="1">
    <source>
        <dbReference type="ARBA" id="ARBA00000085"/>
    </source>
</evidence>
<dbReference type="RefSeq" id="WP_005990879.1">
    <property type="nucleotide sequence ID" value="NZ_AECZ01000002.1"/>
</dbReference>
<evidence type="ECO:0000256" key="9">
    <source>
        <dbReference type="ARBA" id="ARBA00022777"/>
    </source>
</evidence>
<dbReference type="Gene3D" id="3.30.565.10">
    <property type="entry name" value="Histidine kinase-like ATPase, C-terminal domain"/>
    <property type="match status" value="1"/>
</dbReference>
<dbReference type="CDD" id="cd00082">
    <property type="entry name" value="HisKA"/>
    <property type="match status" value="1"/>
</dbReference>
<name>E1JSG1_SOLFR</name>
<keyword evidence="4" id="KW-1003">Cell membrane</keyword>
<keyword evidence="6" id="KW-0808">Transferase</keyword>
<evidence type="ECO:0000256" key="4">
    <source>
        <dbReference type="ARBA" id="ARBA00022475"/>
    </source>
</evidence>
<evidence type="ECO:0000256" key="12">
    <source>
        <dbReference type="ARBA" id="ARBA00023012"/>
    </source>
</evidence>
<evidence type="ECO:0000256" key="3">
    <source>
        <dbReference type="ARBA" id="ARBA00012438"/>
    </source>
</evidence>
<dbReference type="eggNOG" id="COG4191">
    <property type="taxonomic scope" value="Bacteria"/>
</dbReference>
<dbReference type="Pfam" id="PF00512">
    <property type="entry name" value="HisKA"/>
    <property type="match status" value="1"/>
</dbReference>
<sequence length="585" mass="63232">MSDRHYYQSLTRSMVAWVAVVALAPLLACAVMLGYQFHTAYRAKVVEHLEELVLKHTQQVGSFLRESAAELRVLADLTPFSSLSGDISLGALLATMQKEHGGVFVDLGLVDAAGKLVSYAGPYRLGRADYADSPWFAAASKNDVTVSDVFLGLRGLPHFVVAVRRSHDGREYILRSTIDFAAFNKLVENIGQGATGQAFILSARGELQTTPKRGLQIDAPFLRARIWSGAGGAPAMAADKVMVFTHESPESGRRLLYVAAVLKNGDWALVYQQDEADAFPSLYRARVLAIVIVSVGVVLVLVAAWWLAKRMVGRIATADAERDLLNDQVIEAGKLASVGELAAGIAHEINNPVAIMMEEAGWVTDILADDDHDTPENMAEMRRALDQIRLQGTRCKEITHKLLSFARKTDERIKELDLNALVAEMAELSDKRARYVNVRIKTDLAENLPHVAGSPSELQQLVLNLVNNALDAMEKNGGDLTLATRLAGDHVELVVSDTGHGMPKAVAARIFEPFFTTKAVGKGTGLGLSICYGIVKKLGGEITVESAPEQGATFRISLPSAGHPEPQAATQPSGPEDPKADAERS</sequence>
<evidence type="ECO:0000256" key="5">
    <source>
        <dbReference type="ARBA" id="ARBA00022553"/>
    </source>
</evidence>
<dbReference type="STRING" id="596151.DesfrDRAFT_0560"/>
<evidence type="ECO:0000256" key="15">
    <source>
        <dbReference type="SAM" id="Phobius"/>
    </source>
</evidence>
<protein>
    <recommendedName>
        <fullName evidence="3">histidine kinase</fullName>
        <ecNumber evidence="3">2.7.13.3</ecNumber>
    </recommendedName>
</protein>
<evidence type="ECO:0000256" key="14">
    <source>
        <dbReference type="SAM" id="MobiDB-lite"/>
    </source>
</evidence>
<keyword evidence="12" id="KW-0902">Two-component regulatory system</keyword>
<keyword evidence="5" id="KW-0597">Phosphoprotein</keyword>
<dbReference type="AlphaFoldDB" id="E1JSG1"/>
<evidence type="ECO:0000313" key="17">
    <source>
        <dbReference type="EMBL" id="EFL52930.1"/>
    </source>
</evidence>
<keyword evidence="11 15" id="KW-1133">Transmembrane helix</keyword>
<dbReference type="Pfam" id="PF02743">
    <property type="entry name" value="dCache_1"/>
    <property type="match status" value="1"/>
</dbReference>
<feature type="domain" description="Histidine kinase" evidence="16">
    <location>
        <begin position="344"/>
        <end position="562"/>
    </location>
</feature>
<dbReference type="SUPFAM" id="SSF47384">
    <property type="entry name" value="Homodimeric domain of signal transducing histidine kinase"/>
    <property type="match status" value="1"/>
</dbReference>
<dbReference type="InterPro" id="IPR036890">
    <property type="entry name" value="HATPase_C_sf"/>
</dbReference>
<evidence type="ECO:0000256" key="10">
    <source>
        <dbReference type="ARBA" id="ARBA00022840"/>
    </source>
</evidence>
<keyword evidence="7 15" id="KW-0812">Transmembrane</keyword>
<dbReference type="PANTHER" id="PTHR43065:SF46">
    <property type="entry name" value="C4-DICARBOXYLATE TRANSPORT SENSOR PROTEIN DCTB"/>
    <property type="match status" value="1"/>
</dbReference>
<keyword evidence="8" id="KW-0547">Nucleotide-binding</keyword>
<dbReference type="GO" id="GO:0005886">
    <property type="term" value="C:plasma membrane"/>
    <property type="evidence" value="ECO:0007669"/>
    <property type="project" value="UniProtKB-SubCell"/>
</dbReference>
<dbReference type="Gene3D" id="1.10.287.130">
    <property type="match status" value="1"/>
</dbReference>
<dbReference type="PROSITE" id="PS50109">
    <property type="entry name" value="HIS_KIN"/>
    <property type="match status" value="1"/>
</dbReference>
<feature type="transmembrane region" description="Helical" evidence="15">
    <location>
        <begin position="14"/>
        <end position="35"/>
    </location>
</feature>
<dbReference type="EMBL" id="AECZ01000002">
    <property type="protein sequence ID" value="EFL52930.1"/>
    <property type="molecule type" value="Genomic_DNA"/>
</dbReference>
<evidence type="ECO:0000256" key="11">
    <source>
        <dbReference type="ARBA" id="ARBA00022989"/>
    </source>
</evidence>
<dbReference type="SMART" id="SM00388">
    <property type="entry name" value="HisKA"/>
    <property type="match status" value="1"/>
</dbReference>
<dbReference type="InterPro" id="IPR003661">
    <property type="entry name" value="HisK_dim/P_dom"/>
</dbReference>
<dbReference type="SMART" id="SM00387">
    <property type="entry name" value="HATPase_c"/>
    <property type="match status" value="1"/>
</dbReference>
<dbReference type="PANTHER" id="PTHR43065">
    <property type="entry name" value="SENSOR HISTIDINE KINASE"/>
    <property type="match status" value="1"/>
</dbReference>
<dbReference type="InterPro" id="IPR005467">
    <property type="entry name" value="His_kinase_dom"/>
</dbReference>
<keyword evidence="10" id="KW-0067">ATP-binding</keyword>
<evidence type="ECO:0000313" key="18">
    <source>
        <dbReference type="Proteomes" id="UP000006250"/>
    </source>
</evidence>
<keyword evidence="9 17" id="KW-0418">Kinase</keyword>
<comment type="caution">
    <text evidence="17">The sequence shown here is derived from an EMBL/GenBank/DDBJ whole genome shotgun (WGS) entry which is preliminary data.</text>
</comment>
<gene>
    <name evidence="17" type="ORF">DesfrDRAFT_0560</name>
</gene>
<reference evidence="17 18" key="1">
    <citation type="submission" date="2010-08" db="EMBL/GenBank/DDBJ databases">
        <title>The draft genome of Desulfovibrio fructosovorans JJ.</title>
        <authorList>
            <consortium name="US DOE Joint Genome Institute (JGI-PGF)"/>
            <person name="Lucas S."/>
            <person name="Copeland A."/>
            <person name="Lapidus A."/>
            <person name="Cheng J.-F."/>
            <person name="Bruce D."/>
            <person name="Goodwin L."/>
            <person name="Pitluck S."/>
            <person name="Land M.L."/>
            <person name="Hauser L."/>
            <person name="Chang Y.-J."/>
            <person name="Jeffries C."/>
            <person name="Wall J.D."/>
            <person name="Stahl D.A."/>
            <person name="Arkin A.P."/>
            <person name="Dehal P."/>
            <person name="Stolyar S.M."/>
            <person name="Hazen T.C."/>
            <person name="Woyke T.J."/>
        </authorList>
    </citation>
    <scope>NUCLEOTIDE SEQUENCE [LARGE SCALE GENOMIC DNA]</scope>
    <source>
        <strain evidence="17 18">JJ</strain>
    </source>
</reference>
<dbReference type="InterPro" id="IPR003594">
    <property type="entry name" value="HATPase_dom"/>
</dbReference>
<dbReference type="OrthoDB" id="9777714at2"/>
<organism evidence="17 18">
    <name type="scientific">Solidesulfovibrio fructosivorans JJ]</name>
    <dbReference type="NCBI Taxonomy" id="596151"/>
    <lineage>
        <taxon>Bacteria</taxon>
        <taxon>Pseudomonadati</taxon>
        <taxon>Thermodesulfobacteriota</taxon>
        <taxon>Desulfovibrionia</taxon>
        <taxon>Desulfovibrionales</taxon>
        <taxon>Desulfovibrionaceae</taxon>
        <taxon>Solidesulfovibrio</taxon>
    </lineage>
</organism>
<dbReference type="GO" id="GO:0005524">
    <property type="term" value="F:ATP binding"/>
    <property type="evidence" value="ECO:0007669"/>
    <property type="project" value="UniProtKB-KW"/>
</dbReference>
<feature type="compositionally biased region" description="Basic and acidic residues" evidence="14">
    <location>
        <begin position="576"/>
        <end position="585"/>
    </location>
</feature>
<keyword evidence="13 15" id="KW-0472">Membrane</keyword>
<comment type="catalytic activity">
    <reaction evidence="1">
        <text>ATP + protein L-histidine = ADP + protein N-phospho-L-histidine.</text>
        <dbReference type="EC" id="2.7.13.3"/>
    </reaction>
</comment>
<dbReference type="Gene3D" id="3.30.450.20">
    <property type="entry name" value="PAS domain"/>
    <property type="match status" value="2"/>
</dbReference>
<evidence type="ECO:0000256" key="7">
    <source>
        <dbReference type="ARBA" id="ARBA00022692"/>
    </source>
</evidence>
<keyword evidence="18" id="KW-1185">Reference proteome</keyword>
<dbReference type="InterPro" id="IPR033479">
    <property type="entry name" value="dCache_1"/>
</dbReference>
<dbReference type="EC" id="2.7.13.3" evidence="3"/>
<evidence type="ECO:0000259" key="16">
    <source>
        <dbReference type="PROSITE" id="PS50109"/>
    </source>
</evidence>
<dbReference type="InterPro" id="IPR004358">
    <property type="entry name" value="Sig_transdc_His_kin-like_C"/>
</dbReference>
<dbReference type="SUPFAM" id="SSF55874">
    <property type="entry name" value="ATPase domain of HSP90 chaperone/DNA topoisomerase II/histidine kinase"/>
    <property type="match status" value="1"/>
</dbReference>
<dbReference type="PRINTS" id="PR00344">
    <property type="entry name" value="BCTRLSENSOR"/>
</dbReference>
<dbReference type="InterPro" id="IPR036097">
    <property type="entry name" value="HisK_dim/P_sf"/>
</dbReference>
<proteinExistence type="predicted"/>
<accession>E1JSG1</accession>
<evidence type="ECO:0000256" key="8">
    <source>
        <dbReference type="ARBA" id="ARBA00022741"/>
    </source>
</evidence>
<evidence type="ECO:0000256" key="13">
    <source>
        <dbReference type="ARBA" id="ARBA00023136"/>
    </source>
</evidence>
<dbReference type="Pfam" id="PF02518">
    <property type="entry name" value="HATPase_c"/>
    <property type="match status" value="1"/>
</dbReference>
<comment type="subcellular location">
    <subcellularLocation>
        <location evidence="2">Cell membrane</location>
        <topology evidence="2">Multi-pass membrane protein</topology>
    </subcellularLocation>
</comment>
<evidence type="ECO:0000256" key="2">
    <source>
        <dbReference type="ARBA" id="ARBA00004651"/>
    </source>
</evidence>
<dbReference type="GO" id="GO:0000155">
    <property type="term" value="F:phosphorelay sensor kinase activity"/>
    <property type="evidence" value="ECO:0007669"/>
    <property type="project" value="InterPro"/>
</dbReference>
<evidence type="ECO:0000256" key="6">
    <source>
        <dbReference type="ARBA" id="ARBA00022679"/>
    </source>
</evidence>